<evidence type="ECO:0000313" key="1">
    <source>
        <dbReference type="EMBL" id="CEM15920.1"/>
    </source>
</evidence>
<dbReference type="AlphaFoldDB" id="A0A0G4FNZ8"/>
<organism evidence="1">
    <name type="scientific">Chromera velia CCMP2878</name>
    <dbReference type="NCBI Taxonomy" id="1169474"/>
    <lineage>
        <taxon>Eukaryota</taxon>
        <taxon>Sar</taxon>
        <taxon>Alveolata</taxon>
        <taxon>Colpodellida</taxon>
        <taxon>Chromeraceae</taxon>
        <taxon>Chromera</taxon>
    </lineage>
</organism>
<gene>
    <name evidence="1" type="ORF">Cvel_17996</name>
</gene>
<name>A0A0G4FNZ8_9ALVE</name>
<dbReference type="EMBL" id="CDMZ01000515">
    <property type="protein sequence ID" value="CEM15920.1"/>
    <property type="molecule type" value="Genomic_DNA"/>
</dbReference>
<accession>A0A0G4FNZ8</accession>
<reference evidence="1" key="1">
    <citation type="submission" date="2014-11" db="EMBL/GenBank/DDBJ databases">
        <authorList>
            <person name="Otto D Thomas"/>
            <person name="Naeem Raeece"/>
        </authorList>
    </citation>
    <scope>NUCLEOTIDE SEQUENCE</scope>
</reference>
<protein>
    <submittedName>
        <fullName evidence="1">Uncharacterized protein</fullName>
    </submittedName>
</protein>
<proteinExistence type="predicted"/>
<sequence length="86" mass="9028">MQRASALFASLAKKQTLSAASQGAMTSAQTATTPLAGTRRFFQISANPMNAQTSNTARGAMLAAYAGVTGVAWYTNESIGNRKRQV</sequence>
<feature type="non-terminal residue" evidence="1">
    <location>
        <position position="86"/>
    </location>
</feature>